<reference evidence="5" key="1">
    <citation type="journal article" date="2019" name="Int. J. Syst. Evol. Microbiol.">
        <title>The Global Catalogue of Microorganisms (GCM) 10K type strain sequencing project: providing services to taxonomists for standard genome sequencing and annotation.</title>
        <authorList>
            <consortium name="The Broad Institute Genomics Platform"/>
            <consortium name="The Broad Institute Genome Sequencing Center for Infectious Disease"/>
            <person name="Wu L."/>
            <person name="Ma J."/>
        </authorList>
    </citation>
    <scope>NUCLEOTIDE SEQUENCE [LARGE SCALE GENOMIC DNA]</scope>
    <source>
        <strain evidence="5">JCM 17458</strain>
    </source>
</reference>
<dbReference type="SUPFAM" id="SSF51419">
    <property type="entry name" value="PLP-binding barrel"/>
    <property type="match status" value="1"/>
</dbReference>
<comment type="caution">
    <text evidence="4">The sequence shown here is derived from an EMBL/GenBank/DDBJ whole genome shotgun (WGS) entry which is preliminary data.</text>
</comment>
<keyword evidence="2" id="KW-0663">Pyridoxal phosphate</keyword>
<dbReference type="Pfam" id="PF02784">
    <property type="entry name" value="Orn_Arg_deC_N"/>
    <property type="match status" value="1"/>
</dbReference>
<dbReference type="PRINTS" id="PR01179">
    <property type="entry name" value="ODADCRBXLASE"/>
</dbReference>
<dbReference type="InterPro" id="IPR009006">
    <property type="entry name" value="Ala_racemase/Decarboxylase_C"/>
</dbReference>
<dbReference type="Proteomes" id="UP001501586">
    <property type="component" value="Unassembled WGS sequence"/>
</dbReference>
<accession>A0ABP8EG00</accession>
<organism evidence="4 5">
    <name type="scientific">Brevibacterium daeguense</name>
    <dbReference type="NCBI Taxonomy" id="909936"/>
    <lineage>
        <taxon>Bacteria</taxon>
        <taxon>Bacillati</taxon>
        <taxon>Actinomycetota</taxon>
        <taxon>Actinomycetes</taxon>
        <taxon>Micrococcales</taxon>
        <taxon>Brevibacteriaceae</taxon>
        <taxon>Brevibacterium</taxon>
    </lineage>
</organism>
<sequence length="442" mass="47683">MADFVDRRYAAVQSMAQQNLISPDQPAVGIVDLEAIRDQIESLNWAFASIPDTMHMVACKSVTLVPLLRFLADQGMGCEVASPGEFAMAEAAGFPADRIVLDSPAKTLAEIRHCLTVGAAMNIDSYQEMARVERLREEIDTASVIGVRVNPVVGSGSIGEMSTATTTTKFGIPLIDEASREELVDAIAARPWITQLHVHSGSQGIPLELAAEGISRIVALAESVNEKVGRQQIVRLDIGGGLSVNFTSDEITPTYHDYADVIEKTAPELFSGKYTVLTEFGRSLLAKAGSIATIIEYTKKVGQRDFAIGHAGAQTATRTVFMPKSWPLRVSAFQGDGTPSRTENRIQDLAGPCCFSGDMIGREYVIPELAPGDIALIHDTGAYYFSTPFAYNALPRIPVYAYTVDDAGEVTWTTIRRQQTIAEILAEAGEDVRLEVPAPAGS</sequence>
<dbReference type="SUPFAM" id="SSF50621">
    <property type="entry name" value="Alanine racemase C-terminal domain-like"/>
    <property type="match status" value="1"/>
</dbReference>
<dbReference type="InterPro" id="IPR022657">
    <property type="entry name" value="De-COase2_CS"/>
</dbReference>
<protein>
    <submittedName>
        <fullName evidence="4">Diaminopimelate decarboxylase</fullName>
    </submittedName>
</protein>
<gene>
    <name evidence="4" type="ORF">GCM10022261_04330</name>
</gene>
<evidence type="ECO:0000259" key="3">
    <source>
        <dbReference type="Pfam" id="PF02784"/>
    </source>
</evidence>
<feature type="domain" description="Orn/DAP/Arg decarboxylase 2 N-terminal" evidence="3">
    <location>
        <begin position="38"/>
        <end position="285"/>
    </location>
</feature>
<dbReference type="PANTHER" id="PTHR43727">
    <property type="entry name" value="DIAMINOPIMELATE DECARBOXYLASE"/>
    <property type="match status" value="1"/>
</dbReference>
<name>A0ABP8EG00_9MICO</name>
<keyword evidence="5" id="KW-1185">Reference proteome</keyword>
<dbReference type="InterPro" id="IPR000183">
    <property type="entry name" value="Orn/DAP/Arg_de-COase"/>
</dbReference>
<evidence type="ECO:0000256" key="1">
    <source>
        <dbReference type="ARBA" id="ARBA00001933"/>
    </source>
</evidence>
<dbReference type="Gene3D" id="2.40.37.10">
    <property type="entry name" value="Lyase, Ornithine Decarboxylase, Chain A, domain 1"/>
    <property type="match status" value="1"/>
</dbReference>
<evidence type="ECO:0000313" key="5">
    <source>
        <dbReference type="Proteomes" id="UP001501586"/>
    </source>
</evidence>
<dbReference type="Gene3D" id="3.20.20.10">
    <property type="entry name" value="Alanine racemase"/>
    <property type="match status" value="1"/>
</dbReference>
<dbReference type="InterPro" id="IPR022644">
    <property type="entry name" value="De-COase2_N"/>
</dbReference>
<comment type="cofactor">
    <cofactor evidence="1">
        <name>pyridoxal 5'-phosphate</name>
        <dbReference type="ChEBI" id="CHEBI:597326"/>
    </cofactor>
</comment>
<dbReference type="RefSeq" id="WP_236864878.1">
    <property type="nucleotide sequence ID" value="NZ_BAABAZ010000004.1"/>
</dbReference>
<evidence type="ECO:0000256" key="2">
    <source>
        <dbReference type="ARBA" id="ARBA00022898"/>
    </source>
</evidence>
<evidence type="ECO:0000313" key="4">
    <source>
        <dbReference type="EMBL" id="GAA4282902.1"/>
    </source>
</evidence>
<dbReference type="PANTHER" id="PTHR43727:SF3">
    <property type="entry name" value="GROUP IV DECARBOXYLASE"/>
    <property type="match status" value="1"/>
</dbReference>
<dbReference type="PROSITE" id="PS00879">
    <property type="entry name" value="ODR_DC_2_2"/>
    <property type="match status" value="1"/>
</dbReference>
<dbReference type="InterPro" id="IPR029066">
    <property type="entry name" value="PLP-binding_barrel"/>
</dbReference>
<dbReference type="EMBL" id="BAABAZ010000004">
    <property type="protein sequence ID" value="GAA4282902.1"/>
    <property type="molecule type" value="Genomic_DNA"/>
</dbReference>
<proteinExistence type="predicted"/>